<evidence type="ECO:0000313" key="2">
    <source>
        <dbReference type="EMBL" id="PNT65676.1"/>
    </source>
</evidence>
<dbReference type="InterPro" id="IPR036047">
    <property type="entry name" value="F-box-like_dom_sf"/>
</dbReference>
<dbReference type="ExpressionAtlas" id="A0A2K2CUI2">
    <property type="expression patterns" value="baseline"/>
</dbReference>
<dbReference type="EnsemblPlants" id="PNT65676">
    <property type="protein sequence ID" value="PNT65676"/>
    <property type="gene ID" value="BRADI_3g00670v3"/>
</dbReference>
<sequence>MADSVSKVLDDDNLLAEIIVRVGFPTTLVRAALVCKRWFRQASDPALLNRFRKLHPRRLLGFYLQLSWNLSVAARFILVLPQPPELGTVIRRKTYQYQLCSSSQIIGCRNGNLLIGVFTGDFALAVHSPLCSDRGLATLPALPTCFIFTLDSFVTFLSKEEGDGLSYFYVAGEPTKDATGSTVHVYVLRNGDGAWREHLTLSTDQQLAHLRSDPRAVLVDDKIYIASGLSDIVVFDLTVPSFSTIHLPHGVEYVTGGTILSRADDASGVYLIHAGKDLLLRIWLHKEGDDWLLVDTICLHEMCANLRMLDCTVEDDPTAIPRISHVGDYAEFVFLEMGRCVLLLDVKCRTLRKLYEMPKDDPFFRGKNYPVEKIGDIHPVMMIWPPKFPVLKDDPARFAFWPLYDMYITIYSSLIEATKLSNITNARRKMILNHLCV</sequence>
<dbReference type="SUPFAM" id="SSF81383">
    <property type="entry name" value="F-box domain"/>
    <property type="match status" value="1"/>
</dbReference>
<dbReference type="EMBL" id="CM000882">
    <property type="protein sequence ID" value="PNT65676.1"/>
    <property type="molecule type" value="Genomic_DNA"/>
</dbReference>
<gene>
    <name evidence="2" type="ORF">BRADI_3g00670v3</name>
</gene>
<accession>A0A2K2CUI2</accession>
<dbReference type="AlphaFoldDB" id="A0A2K2CUI2"/>
<feature type="domain" description="F-box protein AT5G49610-like beta-propeller" evidence="1">
    <location>
        <begin position="104"/>
        <end position="388"/>
    </location>
</feature>
<reference evidence="2" key="2">
    <citation type="submission" date="2017-06" db="EMBL/GenBank/DDBJ databases">
        <title>WGS assembly of Brachypodium distachyon.</title>
        <authorList>
            <consortium name="The International Brachypodium Initiative"/>
            <person name="Lucas S."/>
            <person name="Harmon-Smith M."/>
            <person name="Lail K."/>
            <person name="Tice H."/>
            <person name="Grimwood J."/>
            <person name="Bruce D."/>
            <person name="Barry K."/>
            <person name="Shu S."/>
            <person name="Lindquist E."/>
            <person name="Wang M."/>
            <person name="Pitluck S."/>
            <person name="Vogel J.P."/>
            <person name="Garvin D.F."/>
            <person name="Mockler T.C."/>
            <person name="Schmutz J."/>
            <person name="Rokhsar D."/>
            <person name="Bevan M.W."/>
        </authorList>
    </citation>
    <scope>NUCLEOTIDE SEQUENCE</scope>
    <source>
        <strain evidence="2">Bd21</strain>
    </source>
</reference>
<dbReference type="Proteomes" id="UP000008810">
    <property type="component" value="Chromosome 3"/>
</dbReference>
<evidence type="ECO:0000313" key="3">
    <source>
        <dbReference type="EnsemblPlants" id="PNT65676"/>
    </source>
</evidence>
<dbReference type="InterPro" id="IPR011043">
    <property type="entry name" value="Gal_Oxase/kelch_b-propeller"/>
</dbReference>
<proteinExistence type="predicted"/>
<protein>
    <recommendedName>
        <fullName evidence="1">F-box protein AT5G49610-like beta-propeller domain-containing protein</fullName>
    </recommendedName>
</protein>
<dbReference type="Gramene" id="PNT65676">
    <property type="protein sequence ID" value="PNT65676"/>
    <property type="gene ID" value="BRADI_3g00670v3"/>
</dbReference>
<dbReference type="InterPro" id="IPR056594">
    <property type="entry name" value="AT5G49610-like_b-prop"/>
</dbReference>
<dbReference type="FunCoup" id="A0A2K2CUI2">
    <property type="interactions" value="813"/>
</dbReference>
<reference evidence="3" key="3">
    <citation type="submission" date="2018-08" db="UniProtKB">
        <authorList>
            <consortium name="EnsemblPlants"/>
        </authorList>
    </citation>
    <scope>IDENTIFICATION</scope>
    <source>
        <strain evidence="3">cv. Bd21</strain>
    </source>
</reference>
<dbReference type="PANTHER" id="PTHR33207">
    <property type="entry name" value="F-BOX DOMAIN CONTAINING PROTEIN-RELATED"/>
    <property type="match status" value="1"/>
</dbReference>
<evidence type="ECO:0000259" key="1">
    <source>
        <dbReference type="Pfam" id="PF23635"/>
    </source>
</evidence>
<name>A0A2K2CUI2_BRADI</name>
<dbReference type="SUPFAM" id="SSF50965">
    <property type="entry name" value="Galactose oxidase, central domain"/>
    <property type="match status" value="1"/>
</dbReference>
<organism evidence="2">
    <name type="scientific">Brachypodium distachyon</name>
    <name type="common">Purple false brome</name>
    <name type="synonym">Trachynia distachya</name>
    <dbReference type="NCBI Taxonomy" id="15368"/>
    <lineage>
        <taxon>Eukaryota</taxon>
        <taxon>Viridiplantae</taxon>
        <taxon>Streptophyta</taxon>
        <taxon>Embryophyta</taxon>
        <taxon>Tracheophyta</taxon>
        <taxon>Spermatophyta</taxon>
        <taxon>Magnoliopsida</taxon>
        <taxon>Liliopsida</taxon>
        <taxon>Poales</taxon>
        <taxon>Poaceae</taxon>
        <taxon>BOP clade</taxon>
        <taxon>Pooideae</taxon>
        <taxon>Stipodae</taxon>
        <taxon>Brachypodieae</taxon>
        <taxon>Brachypodium</taxon>
    </lineage>
</organism>
<evidence type="ECO:0000313" key="4">
    <source>
        <dbReference type="Proteomes" id="UP000008810"/>
    </source>
</evidence>
<reference evidence="2 3" key="1">
    <citation type="journal article" date="2010" name="Nature">
        <title>Genome sequencing and analysis of the model grass Brachypodium distachyon.</title>
        <authorList>
            <consortium name="International Brachypodium Initiative"/>
        </authorList>
    </citation>
    <scope>NUCLEOTIDE SEQUENCE [LARGE SCALE GENOMIC DNA]</scope>
    <source>
        <strain evidence="2 3">Bd21</strain>
    </source>
</reference>
<dbReference type="Pfam" id="PF23635">
    <property type="entry name" value="Beta-prop_AT5G49610-like"/>
    <property type="match status" value="1"/>
</dbReference>
<keyword evidence="4" id="KW-1185">Reference proteome</keyword>
<dbReference type="OrthoDB" id="592687at2759"/>
<dbReference type="InParanoid" id="A0A2K2CUI2"/>